<protein>
    <submittedName>
        <fullName evidence="2">Uncharacterized protein</fullName>
    </submittedName>
</protein>
<feature type="compositionally biased region" description="Basic and acidic residues" evidence="1">
    <location>
        <begin position="1"/>
        <end position="10"/>
    </location>
</feature>
<dbReference type="GO" id="GO:2000028">
    <property type="term" value="P:regulation of photoperiodism, flowering"/>
    <property type="evidence" value="ECO:0007669"/>
    <property type="project" value="InterPro"/>
</dbReference>
<feature type="compositionally biased region" description="Polar residues" evidence="1">
    <location>
        <begin position="702"/>
        <end position="719"/>
    </location>
</feature>
<organism evidence="2 3">
    <name type="scientific">Zingiber officinale</name>
    <name type="common">Ginger</name>
    <name type="synonym">Amomum zingiber</name>
    <dbReference type="NCBI Taxonomy" id="94328"/>
    <lineage>
        <taxon>Eukaryota</taxon>
        <taxon>Viridiplantae</taxon>
        <taxon>Streptophyta</taxon>
        <taxon>Embryophyta</taxon>
        <taxon>Tracheophyta</taxon>
        <taxon>Spermatophyta</taxon>
        <taxon>Magnoliopsida</taxon>
        <taxon>Liliopsida</taxon>
        <taxon>Zingiberales</taxon>
        <taxon>Zingiberaceae</taxon>
        <taxon>Zingiber</taxon>
    </lineage>
</organism>
<reference evidence="2 3" key="1">
    <citation type="submission" date="2020-08" db="EMBL/GenBank/DDBJ databases">
        <title>Plant Genome Project.</title>
        <authorList>
            <person name="Zhang R.-G."/>
        </authorList>
    </citation>
    <scope>NUCLEOTIDE SEQUENCE [LARGE SCALE GENOMIC DNA]</scope>
    <source>
        <tissue evidence="2">Rhizome</tissue>
    </source>
</reference>
<accession>A0A8J5LYU1</accession>
<feature type="compositionally biased region" description="Polar residues" evidence="1">
    <location>
        <begin position="637"/>
        <end position="649"/>
    </location>
</feature>
<dbReference type="InterPro" id="IPR039319">
    <property type="entry name" value="ELF3-like"/>
</dbReference>
<name>A0A8J5LYU1_ZINOF</name>
<proteinExistence type="predicted"/>
<feature type="region of interest" description="Disordered" evidence="1">
    <location>
        <begin position="671"/>
        <end position="719"/>
    </location>
</feature>
<feature type="compositionally biased region" description="Polar residues" evidence="1">
    <location>
        <begin position="671"/>
        <end position="685"/>
    </location>
</feature>
<keyword evidence="3" id="KW-1185">Reference proteome</keyword>
<evidence type="ECO:0000256" key="1">
    <source>
        <dbReference type="SAM" id="MobiDB-lite"/>
    </source>
</evidence>
<feature type="region of interest" description="Disordered" evidence="1">
    <location>
        <begin position="637"/>
        <end position="658"/>
    </location>
</feature>
<dbReference type="PANTHER" id="PTHR34281">
    <property type="entry name" value="PROTEIN EARLY FLOWERING 3"/>
    <property type="match status" value="1"/>
</dbReference>
<dbReference type="Proteomes" id="UP000734854">
    <property type="component" value="Unassembled WGS sequence"/>
</dbReference>
<dbReference type="OrthoDB" id="1939092at2759"/>
<feature type="region of interest" description="Disordered" evidence="1">
    <location>
        <begin position="1"/>
        <end position="34"/>
    </location>
</feature>
<sequence length="752" mass="82419">MKGAKEEDKTMGPLFPRLHVNDTDRGGPRAPPRNKMALYEQLSVPSQRFNSTSSAMPFLPRSSNNLVPSFSSSQGCGQQRKIFSPFCINRQVSVRSAEISRTTDGMNPITRRIELERKPTKQVSSGNLFGARSAAECSLQRQDNPSAINSSKNVLDDADEIVVPSFDQSEMVASMQKDTYMTNAAKLTTFISPKMQKSLTAVHSLFERPNSDVQSLEETDIAKTRLQNSNRTRIEDLKEISDIDKIKEIKEKSLSNNIAKRPSCSKDLVETDTNNFHLTKSANGETVACQENGDPSGFNTSNDIPISDVRKSLKAKTVLYSKLSSRSPKNTTLSDFYKEENAKRNGSFEFGDVERKDDAYEPSTAGTVSSLEISPDDIVGVIGTKHFWKARRAIINQQRVFGMQVFELHRLIKVQKLMAASPHLLIEGHTYLNKPSGKIPNNATLPQCNTNSQLVELKRQDDFHKTKHNLEKPIKDVVAGVPALPACEDGSKMTTQVQLRVPKVGENSAIPSTVPMAPDDKQSPWCFPPLANQWLVPVMSPSEGLVYKPYSGHCPPPGAFMAPLYGGCTPLGVSPLPGDFVNPAYGIPASHQPPNMGLSGPPAIPPHYYSMPYGLRPSNQIMSISAVEQVSNLAGSQANGQTLQHSRGSCNMFHPPRNEAFSGNLRKFQVSKNSELQGSTASSPTEALPDGRLQIPLPASPVANSLNCPSQSSGRDSQTRVIKVVPHNARSATESAARIFQSIQQERQLHDS</sequence>
<gene>
    <name evidence="2" type="ORF">ZIOFF_002004</name>
</gene>
<dbReference type="EMBL" id="JACMSC010000001">
    <property type="protein sequence ID" value="KAG6536926.1"/>
    <property type="molecule type" value="Genomic_DNA"/>
</dbReference>
<comment type="caution">
    <text evidence="2">The sequence shown here is derived from an EMBL/GenBank/DDBJ whole genome shotgun (WGS) entry which is preliminary data.</text>
</comment>
<evidence type="ECO:0000313" key="2">
    <source>
        <dbReference type="EMBL" id="KAG6536926.1"/>
    </source>
</evidence>
<dbReference type="PANTHER" id="PTHR34281:SF2">
    <property type="entry name" value="PROTEIN EARLY FLOWERING 3"/>
    <property type="match status" value="1"/>
</dbReference>
<evidence type="ECO:0000313" key="3">
    <source>
        <dbReference type="Proteomes" id="UP000734854"/>
    </source>
</evidence>
<dbReference type="AlphaFoldDB" id="A0A8J5LYU1"/>